<evidence type="ECO:0000313" key="2">
    <source>
        <dbReference type="EMBL" id="KAK8998691.1"/>
    </source>
</evidence>
<proteinExistence type="predicted"/>
<evidence type="ECO:0000313" key="3">
    <source>
        <dbReference type="Proteomes" id="UP001396334"/>
    </source>
</evidence>
<dbReference type="Proteomes" id="UP001396334">
    <property type="component" value="Unassembled WGS sequence"/>
</dbReference>
<gene>
    <name evidence="2" type="ORF">V6N11_084075</name>
</gene>
<protein>
    <submittedName>
        <fullName evidence="2">Uncharacterized protein</fullName>
    </submittedName>
</protein>
<accession>A0ABR2QDE0</accession>
<sequence length="74" mass="8348">MQLTVVAFFLAIVSQARSKPPLVEIYRLPPWRARGSFDEAYWPCTVEISSGFSPTPPCPGRPRVVVHDKYPFAL</sequence>
<evidence type="ECO:0000256" key="1">
    <source>
        <dbReference type="SAM" id="SignalP"/>
    </source>
</evidence>
<name>A0ABR2QDE0_9ROSI</name>
<dbReference type="EMBL" id="JBBPBN010000041">
    <property type="protein sequence ID" value="KAK8998691.1"/>
    <property type="molecule type" value="Genomic_DNA"/>
</dbReference>
<reference evidence="2 3" key="1">
    <citation type="journal article" date="2024" name="G3 (Bethesda)">
        <title>Genome assembly of Hibiscus sabdariffa L. provides insights into metabolisms of medicinal natural products.</title>
        <authorList>
            <person name="Kim T."/>
        </authorList>
    </citation>
    <scope>NUCLEOTIDE SEQUENCE [LARGE SCALE GENOMIC DNA]</scope>
    <source>
        <strain evidence="2">TK-2024</strain>
        <tissue evidence="2">Old leaves</tissue>
    </source>
</reference>
<comment type="caution">
    <text evidence="2">The sequence shown here is derived from an EMBL/GenBank/DDBJ whole genome shotgun (WGS) entry which is preliminary data.</text>
</comment>
<feature type="chain" id="PRO_5045517278" evidence="1">
    <location>
        <begin position="19"/>
        <end position="74"/>
    </location>
</feature>
<keyword evidence="3" id="KW-1185">Reference proteome</keyword>
<keyword evidence="1" id="KW-0732">Signal</keyword>
<organism evidence="2 3">
    <name type="scientific">Hibiscus sabdariffa</name>
    <name type="common">roselle</name>
    <dbReference type="NCBI Taxonomy" id="183260"/>
    <lineage>
        <taxon>Eukaryota</taxon>
        <taxon>Viridiplantae</taxon>
        <taxon>Streptophyta</taxon>
        <taxon>Embryophyta</taxon>
        <taxon>Tracheophyta</taxon>
        <taxon>Spermatophyta</taxon>
        <taxon>Magnoliopsida</taxon>
        <taxon>eudicotyledons</taxon>
        <taxon>Gunneridae</taxon>
        <taxon>Pentapetalae</taxon>
        <taxon>rosids</taxon>
        <taxon>malvids</taxon>
        <taxon>Malvales</taxon>
        <taxon>Malvaceae</taxon>
        <taxon>Malvoideae</taxon>
        <taxon>Hibiscus</taxon>
    </lineage>
</organism>
<feature type="signal peptide" evidence="1">
    <location>
        <begin position="1"/>
        <end position="18"/>
    </location>
</feature>